<evidence type="ECO:0000256" key="4">
    <source>
        <dbReference type="ARBA" id="ARBA00022781"/>
    </source>
</evidence>
<proteinExistence type="inferred from homology"/>
<dbReference type="PANTHER" id="PTHR11693">
    <property type="entry name" value="ATP SYNTHASE GAMMA CHAIN"/>
    <property type="match status" value="1"/>
</dbReference>
<dbReference type="Pfam" id="PF00231">
    <property type="entry name" value="ATP-synt"/>
    <property type="match status" value="1"/>
</dbReference>
<evidence type="ECO:0000256" key="3">
    <source>
        <dbReference type="ARBA" id="ARBA00022448"/>
    </source>
</evidence>
<evidence type="ECO:0000256" key="8">
    <source>
        <dbReference type="ARBA" id="ARBA00023310"/>
    </source>
</evidence>
<dbReference type="AlphaFoldDB" id="A0A0F9X3Q7"/>
<gene>
    <name evidence="9" type="ORF">LCGC14_0271750</name>
</gene>
<keyword evidence="6" id="KW-0472">Membrane</keyword>
<evidence type="ECO:0000256" key="2">
    <source>
        <dbReference type="ARBA" id="ARBA00007681"/>
    </source>
</evidence>
<keyword evidence="8" id="KW-0066">ATP synthesis</keyword>
<keyword evidence="7" id="KW-0139">CF(1)</keyword>
<keyword evidence="3" id="KW-0813">Transport</keyword>
<reference evidence="9" key="1">
    <citation type="journal article" date="2015" name="Nature">
        <title>Complex archaea that bridge the gap between prokaryotes and eukaryotes.</title>
        <authorList>
            <person name="Spang A."/>
            <person name="Saw J.H."/>
            <person name="Jorgensen S.L."/>
            <person name="Zaremba-Niedzwiedzka K."/>
            <person name="Martijn J."/>
            <person name="Lind A.E."/>
            <person name="van Eijk R."/>
            <person name="Schleper C."/>
            <person name="Guy L."/>
            <person name="Ettema T.J."/>
        </authorList>
    </citation>
    <scope>NUCLEOTIDE SEQUENCE</scope>
</reference>
<evidence type="ECO:0000313" key="9">
    <source>
        <dbReference type="EMBL" id="KKN86138.1"/>
    </source>
</evidence>
<evidence type="ECO:0000256" key="7">
    <source>
        <dbReference type="ARBA" id="ARBA00023196"/>
    </source>
</evidence>
<dbReference type="InterPro" id="IPR035968">
    <property type="entry name" value="ATP_synth_F1_ATPase_gsu"/>
</dbReference>
<name>A0A0F9X3Q7_9ZZZZ</name>
<dbReference type="PANTHER" id="PTHR11693:SF22">
    <property type="entry name" value="ATP SYNTHASE SUBUNIT GAMMA, MITOCHONDRIAL"/>
    <property type="match status" value="1"/>
</dbReference>
<dbReference type="EMBL" id="LAZR01000151">
    <property type="protein sequence ID" value="KKN86138.1"/>
    <property type="molecule type" value="Genomic_DNA"/>
</dbReference>
<protein>
    <submittedName>
        <fullName evidence="9">Uncharacterized protein</fullName>
    </submittedName>
</protein>
<comment type="subcellular location">
    <subcellularLocation>
        <location evidence="1">Membrane</location>
        <topology evidence="1">Peripheral membrane protein</topology>
    </subcellularLocation>
</comment>
<keyword evidence="4" id="KW-0375">Hydrogen ion transport</keyword>
<sequence>MSDRLADVSARIEGIRQLGTVVNAMRGIAGARVQKARDELSAVDAYAQTIAAGLAQVLAQVSTEAPPPPERTSKAALVVFGAEQGFAGAFNERVLATIADEVPVPVLFLIGTRGLSHAAERGIAADWTSAMPSHSSGIPKLASDICDALYQRIGAGGVERVTAVFADGSVGAEPTVVRRPLLPLDPATFAGVEHRKPPILNLPTRKLLADLTAEYLHALFCEVALHAFAAENQARMTAMAAAHREIDRQLGALRATFRHVRQEQITAEIIELAGGAAASQRRPGV</sequence>
<dbReference type="Gene3D" id="1.10.287.80">
    <property type="entry name" value="ATP synthase, gamma subunit, helix hairpin domain"/>
    <property type="match status" value="1"/>
</dbReference>
<accession>A0A0F9X3Q7</accession>
<evidence type="ECO:0000256" key="5">
    <source>
        <dbReference type="ARBA" id="ARBA00023065"/>
    </source>
</evidence>
<dbReference type="Gene3D" id="3.40.1380.10">
    <property type="match status" value="1"/>
</dbReference>
<dbReference type="PROSITE" id="PS00153">
    <property type="entry name" value="ATPASE_GAMMA"/>
    <property type="match status" value="1"/>
</dbReference>
<organism evidence="9">
    <name type="scientific">marine sediment metagenome</name>
    <dbReference type="NCBI Taxonomy" id="412755"/>
    <lineage>
        <taxon>unclassified sequences</taxon>
        <taxon>metagenomes</taxon>
        <taxon>ecological metagenomes</taxon>
    </lineage>
</organism>
<dbReference type="GO" id="GO:0046933">
    <property type="term" value="F:proton-transporting ATP synthase activity, rotational mechanism"/>
    <property type="evidence" value="ECO:0007669"/>
    <property type="project" value="InterPro"/>
</dbReference>
<dbReference type="InterPro" id="IPR000131">
    <property type="entry name" value="ATP_synth_F1_gsu"/>
</dbReference>
<dbReference type="InterPro" id="IPR023632">
    <property type="entry name" value="ATP_synth_F1_gsu_CS"/>
</dbReference>
<keyword evidence="5" id="KW-0406">Ion transport</keyword>
<dbReference type="SUPFAM" id="SSF52943">
    <property type="entry name" value="ATP synthase (F1-ATPase), gamma subunit"/>
    <property type="match status" value="1"/>
</dbReference>
<evidence type="ECO:0000256" key="6">
    <source>
        <dbReference type="ARBA" id="ARBA00023136"/>
    </source>
</evidence>
<evidence type="ECO:0000256" key="1">
    <source>
        <dbReference type="ARBA" id="ARBA00004170"/>
    </source>
</evidence>
<comment type="caution">
    <text evidence="9">The sequence shown here is derived from an EMBL/GenBank/DDBJ whole genome shotgun (WGS) entry which is preliminary data.</text>
</comment>
<dbReference type="GO" id="GO:0045259">
    <property type="term" value="C:proton-transporting ATP synthase complex"/>
    <property type="evidence" value="ECO:0007669"/>
    <property type="project" value="UniProtKB-KW"/>
</dbReference>
<comment type="similarity">
    <text evidence="2">Belongs to the ATPase gamma chain family.</text>
</comment>